<dbReference type="AlphaFoldDB" id="J3MLD8"/>
<dbReference type="Gramene" id="OB07G22200.1">
    <property type="protein sequence ID" value="OB07G22200.1"/>
    <property type="gene ID" value="OB07G22200"/>
</dbReference>
<accession>J3MLD8</accession>
<dbReference type="HOGENOM" id="CLU_840422_0_0_1"/>
<feature type="compositionally biased region" description="Basic and acidic residues" evidence="1">
    <location>
        <begin position="143"/>
        <end position="152"/>
    </location>
</feature>
<evidence type="ECO:0000313" key="3">
    <source>
        <dbReference type="Proteomes" id="UP000006038"/>
    </source>
</evidence>
<feature type="compositionally biased region" description="Basic and acidic residues" evidence="1">
    <location>
        <begin position="248"/>
        <end position="257"/>
    </location>
</feature>
<sequence length="377" mass="40719">MSGPRRRPCSSRSRRALRACVRACIVVRGVSSFLAEGSGGDVVYVLALGHGGEGGRVVGEVADHEGHEGGGGVVASGEGDDGVVDDLLLGQQRPAAVAVAVAQADEVADEIVRWERPAVLQAGLLLPHGRREQPASPGARPEAPAERGERQVQRHRPYALQHVGERGGELLPDAAAVEPEEDRGDDVERQRLHQRQHRDGAFASPPVGEVAPDLAIDLAHAPPQHVRPEELHQSAAHAAVVVADELQHVPPPDDRRQAPGLLGRQRLAEEHHLVRRRACHEHRRRAEQRQLRHGAVPVDPVLQPPLGGVPPHGAQEAQALPDQRQAEGARRQAAPRRRRRAPRSPRQIDGQRRQDGDEEREDDGDSHCGDDGKAGST</sequence>
<feature type="region of interest" description="Disordered" evidence="1">
    <location>
        <begin position="125"/>
        <end position="154"/>
    </location>
</feature>
<feature type="compositionally biased region" description="Low complexity" evidence="1">
    <location>
        <begin position="296"/>
        <end position="311"/>
    </location>
</feature>
<dbReference type="Proteomes" id="UP000006038">
    <property type="component" value="Chromosome 7"/>
</dbReference>
<name>J3MLD8_ORYBR</name>
<dbReference type="EnsemblPlants" id="OB07G22200.1">
    <property type="protein sequence ID" value="OB07G22200.1"/>
    <property type="gene ID" value="OB07G22200"/>
</dbReference>
<reference evidence="2" key="1">
    <citation type="journal article" date="2013" name="Nat. Commun.">
        <title>Whole-genome sequencing of Oryza brachyantha reveals mechanisms underlying Oryza genome evolution.</title>
        <authorList>
            <person name="Chen J."/>
            <person name="Huang Q."/>
            <person name="Gao D."/>
            <person name="Wang J."/>
            <person name="Lang Y."/>
            <person name="Liu T."/>
            <person name="Li B."/>
            <person name="Bai Z."/>
            <person name="Luis Goicoechea J."/>
            <person name="Liang C."/>
            <person name="Chen C."/>
            <person name="Zhang W."/>
            <person name="Sun S."/>
            <person name="Liao Y."/>
            <person name="Zhang X."/>
            <person name="Yang L."/>
            <person name="Song C."/>
            <person name="Wang M."/>
            <person name="Shi J."/>
            <person name="Liu G."/>
            <person name="Liu J."/>
            <person name="Zhou H."/>
            <person name="Zhou W."/>
            <person name="Yu Q."/>
            <person name="An N."/>
            <person name="Chen Y."/>
            <person name="Cai Q."/>
            <person name="Wang B."/>
            <person name="Liu B."/>
            <person name="Min J."/>
            <person name="Huang Y."/>
            <person name="Wu H."/>
            <person name="Li Z."/>
            <person name="Zhang Y."/>
            <person name="Yin Y."/>
            <person name="Song W."/>
            <person name="Jiang J."/>
            <person name="Jackson S.A."/>
            <person name="Wing R.A."/>
            <person name="Wang J."/>
            <person name="Chen M."/>
        </authorList>
    </citation>
    <scope>NUCLEOTIDE SEQUENCE [LARGE SCALE GENOMIC DNA]</scope>
    <source>
        <strain evidence="2">cv. IRGC 101232</strain>
    </source>
</reference>
<keyword evidence="3" id="KW-1185">Reference proteome</keyword>
<feature type="region of interest" description="Disordered" evidence="1">
    <location>
        <begin position="278"/>
        <end position="377"/>
    </location>
</feature>
<proteinExistence type="predicted"/>
<feature type="compositionally biased region" description="Basic and acidic residues" evidence="1">
    <location>
        <begin position="365"/>
        <end position="377"/>
    </location>
</feature>
<feature type="region of interest" description="Disordered" evidence="1">
    <location>
        <begin position="248"/>
        <end position="267"/>
    </location>
</feature>
<feature type="compositionally biased region" description="Basic residues" evidence="1">
    <location>
        <begin position="333"/>
        <end position="343"/>
    </location>
</feature>
<evidence type="ECO:0000256" key="1">
    <source>
        <dbReference type="SAM" id="MobiDB-lite"/>
    </source>
</evidence>
<feature type="region of interest" description="Disordered" evidence="1">
    <location>
        <begin position="177"/>
        <end position="208"/>
    </location>
</feature>
<reference evidence="2" key="2">
    <citation type="submission" date="2013-04" db="UniProtKB">
        <authorList>
            <consortium name="EnsemblPlants"/>
        </authorList>
    </citation>
    <scope>IDENTIFICATION</scope>
</reference>
<protein>
    <submittedName>
        <fullName evidence="2">Uncharacterized protein</fullName>
    </submittedName>
</protein>
<organism evidence="2">
    <name type="scientific">Oryza brachyantha</name>
    <name type="common">malo sina</name>
    <dbReference type="NCBI Taxonomy" id="4533"/>
    <lineage>
        <taxon>Eukaryota</taxon>
        <taxon>Viridiplantae</taxon>
        <taxon>Streptophyta</taxon>
        <taxon>Embryophyta</taxon>
        <taxon>Tracheophyta</taxon>
        <taxon>Spermatophyta</taxon>
        <taxon>Magnoliopsida</taxon>
        <taxon>Liliopsida</taxon>
        <taxon>Poales</taxon>
        <taxon>Poaceae</taxon>
        <taxon>BOP clade</taxon>
        <taxon>Oryzoideae</taxon>
        <taxon>Oryzeae</taxon>
        <taxon>Oryzinae</taxon>
        <taxon>Oryza</taxon>
    </lineage>
</organism>
<evidence type="ECO:0000313" key="2">
    <source>
        <dbReference type="EnsemblPlants" id="OB07G22200.1"/>
    </source>
</evidence>